<feature type="transmembrane region" description="Helical" evidence="7">
    <location>
        <begin position="12"/>
        <end position="34"/>
    </location>
</feature>
<evidence type="ECO:0000256" key="5">
    <source>
        <dbReference type="ARBA" id="ARBA00022989"/>
    </source>
</evidence>
<keyword evidence="11" id="KW-1185">Reference proteome</keyword>
<dbReference type="InterPro" id="IPR003593">
    <property type="entry name" value="AAA+_ATPase"/>
</dbReference>
<dbReference type="Pfam" id="PF00664">
    <property type="entry name" value="ABC_membrane"/>
    <property type="match status" value="1"/>
</dbReference>
<feature type="transmembrane region" description="Helical" evidence="7">
    <location>
        <begin position="177"/>
        <end position="195"/>
    </location>
</feature>
<keyword evidence="2 7" id="KW-0812">Transmembrane</keyword>
<accession>A0ABX5XSK0</accession>
<evidence type="ECO:0000313" key="10">
    <source>
        <dbReference type="EMBL" id="QDV84806.1"/>
    </source>
</evidence>
<dbReference type="Gene3D" id="1.20.1560.10">
    <property type="entry name" value="ABC transporter type 1, transmembrane domain"/>
    <property type="match status" value="1"/>
</dbReference>
<dbReference type="EMBL" id="CP036432">
    <property type="protein sequence ID" value="QDV84806.1"/>
    <property type="molecule type" value="Genomic_DNA"/>
</dbReference>
<sequence>MKNFGRALADAFGFWPLLLVATLCAVGNGAIWGLNIGALFPVIKVTMVGESLQDWVEGEIAESKVRIAAIEREMIDVRNNAAPGVDPAIQLELLQSRRNAEQAGLDSSLKIQPYVEKYLPKDPFQTVLYVMLGVLCCTVLKHVFQFANTAIVALIAARITRRIQTKIFSKALRLDQASFAGYTSSGFVAHITYTTNMLSNGITSVYGGAVREPLKLASCLIGAAIICPRLLLLTMVVVPVVFGLLYVVSRSLKRVCQSLLERAMGLHHVMLESLNNIRTVQAYCREDHEQERFDKATLDMQRFTMRIVSFNALNRPLTELLALGMMSTAIVAGSYLVMNRATDIFGIQITSQPLGPASMIVFFGMLVGASDPVRKLASVIDGINTGAVAANLLYPMLDQSSRITESDDAVTTSRPHRSLKLEGIHFAYDDSNPILRDVSLEIPHGSTVAVVGANGSGKSSMINLLCRFYDPQAGRVCLDDADIRLMKIKDLRSRIALVTQNTELFNEDLYYNIGYGVAGATREQILAAAKAAHAESFIENELPQRYETVIGQDGHRLSGGQRQRIALARALIRDPDILILDEATSQIDVESERLIFDTIRDQCQHRTVFFVTHRQGMLDIADIVLRFEGQQISVEPGPKAAGNQRSDRAAA</sequence>
<organism evidence="10 11">
    <name type="scientific">Stieleria magnilauensis</name>
    <dbReference type="NCBI Taxonomy" id="2527963"/>
    <lineage>
        <taxon>Bacteria</taxon>
        <taxon>Pseudomonadati</taxon>
        <taxon>Planctomycetota</taxon>
        <taxon>Planctomycetia</taxon>
        <taxon>Pirellulales</taxon>
        <taxon>Pirellulaceae</taxon>
        <taxon>Stieleria</taxon>
    </lineage>
</organism>
<dbReference type="InterPro" id="IPR036640">
    <property type="entry name" value="ABC1_TM_sf"/>
</dbReference>
<dbReference type="GO" id="GO:0005524">
    <property type="term" value="F:ATP binding"/>
    <property type="evidence" value="ECO:0007669"/>
    <property type="project" value="UniProtKB-KW"/>
</dbReference>
<dbReference type="SUPFAM" id="SSF90123">
    <property type="entry name" value="ABC transporter transmembrane region"/>
    <property type="match status" value="1"/>
</dbReference>
<dbReference type="PROSITE" id="PS00211">
    <property type="entry name" value="ABC_TRANSPORTER_1"/>
    <property type="match status" value="1"/>
</dbReference>
<evidence type="ECO:0000259" key="8">
    <source>
        <dbReference type="PROSITE" id="PS50893"/>
    </source>
</evidence>
<evidence type="ECO:0000313" key="11">
    <source>
        <dbReference type="Proteomes" id="UP000318081"/>
    </source>
</evidence>
<dbReference type="InterPro" id="IPR011527">
    <property type="entry name" value="ABC1_TM_dom"/>
</dbReference>
<evidence type="ECO:0000256" key="2">
    <source>
        <dbReference type="ARBA" id="ARBA00022692"/>
    </source>
</evidence>
<evidence type="ECO:0000256" key="7">
    <source>
        <dbReference type="SAM" id="Phobius"/>
    </source>
</evidence>
<dbReference type="GO" id="GO:0016787">
    <property type="term" value="F:hydrolase activity"/>
    <property type="evidence" value="ECO:0007669"/>
    <property type="project" value="UniProtKB-KW"/>
</dbReference>
<evidence type="ECO:0000256" key="1">
    <source>
        <dbReference type="ARBA" id="ARBA00004651"/>
    </source>
</evidence>
<dbReference type="InterPro" id="IPR039421">
    <property type="entry name" value="Type_1_exporter"/>
</dbReference>
<feature type="transmembrane region" description="Helical" evidence="7">
    <location>
        <begin position="215"/>
        <end position="248"/>
    </location>
</feature>
<protein>
    <submittedName>
        <fullName evidence="10">Lipid A export ATP-binding/permease protein MsbA</fullName>
        <ecNumber evidence="10">3.6.3.-</ecNumber>
    </submittedName>
</protein>
<dbReference type="Pfam" id="PF00005">
    <property type="entry name" value="ABC_tran"/>
    <property type="match status" value="1"/>
</dbReference>
<evidence type="ECO:0000256" key="6">
    <source>
        <dbReference type="ARBA" id="ARBA00023136"/>
    </source>
</evidence>
<feature type="transmembrane region" description="Helical" evidence="7">
    <location>
        <begin position="320"/>
        <end position="338"/>
    </location>
</feature>
<keyword evidence="10" id="KW-0378">Hydrolase</keyword>
<dbReference type="Gene3D" id="3.40.50.300">
    <property type="entry name" value="P-loop containing nucleotide triphosphate hydrolases"/>
    <property type="match status" value="1"/>
</dbReference>
<keyword evidence="3" id="KW-0547">Nucleotide-binding</keyword>
<feature type="domain" description="ABC transmembrane type-1" evidence="9">
    <location>
        <begin position="111"/>
        <end position="385"/>
    </location>
</feature>
<dbReference type="PANTHER" id="PTHR24221">
    <property type="entry name" value="ATP-BINDING CASSETTE SUB-FAMILY B"/>
    <property type="match status" value="1"/>
</dbReference>
<feature type="domain" description="ABC transporter" evidence="8">
    <location>
        <begin position="419"/>
        <end position="651"/>
    </location>
</feature>
<name>A0ABX5XSK0_9BACT</name>
<dbReference type="PANTHER" id="PTHR24221:SF654">
    <property type="entry name" value="ATP-BINDING CASSETTE SUB-FAMILY B MEMBER 6"/>
    <property type="match status" value="1"/>
</dbReference>
<dbReference type="InterPro" id="IPR003439">
    <property type="entry name" value="ABC_transporter-like_ATP-bd"/>
</dbReference>
<keyword evidence="4 10" id="KW-0067">ATP-binding</keyword>
<feature type="transmembrane region" description="Helical" evidence="7">
    <location>
        <begin position="127"/>
        <end position="156"/>
    </location>
</feature>
<dbReference type="SUPFAM" id="SSF52540">
    <property type="entry name" value="P-loop containing nucleoside triphosphate hydrolases"/>
    <property type="match status" value="1"/>
</dbReference>
<evidence type="ECO:0000256" key="4">
    <source>
        <dbReference type="ARBA" id="ARBA00022840"/>
    </source>
</evidence>
<dbReference type="Proteomes" id="UP000318081">
    <property type="component" value="Chromosome"/>
</dbReference>
<dbReference type="PROSITE" id="PS50929">
    <property type="entry name" value="ABC_TM1F"/>
    <property type="match status" value="1"/>
</dbReference>
<keyword evidence="6 7" id="KW-0472">Membrane</keyword>
<evidence type="ECO:0000259" key="9">
    <source>
        <dbReference type="PROSITE" id="PS50929"/>
    </source>
</evidence>
<dbReference type="RefSeq" id="WP_145213549.1">
    <property type="nucleotide sequence ID" value="NZ_CP036432.1"/>
</dbReference>
<keyword evidence="5 7" id="KW-1133">Transmembrane helix</keyword>
<dbReference type="EC" id="3.6.3.-" evidence="10"/>
<comment type="subcellular location">
    <subcellularLocation>
        <location evidence="1">Cell membrane</location>
        <topology evidence="1">Multi-pass membrane protein</topology>
    </subcellularLocation>
</comment>
<dbReference type="InterPro" id="IPR017871">
    <property type="entry name" value="ABC_transporter-like_CS"/>
</dbReference>
<dbReference type="InterPro" id="IPR027417">
    <property type="entry name" value="P-loop_NTPase"/>
</dbReference>
<gene>
    <name evidence="10" type="primary">msbA</name>
    <name evidence="10" type="ORF">TBK1r_37580</name>
</gene>
<dbReference type="PROSITE" id="PS50893">
    <property type="entry name" value="ABC_TRANSPORTER_2"/>
    <property type="match status" value="1"/>
</dbReference>
<dbReference type="SMART" id="SM00382">
    <property type="entry name" value="AAA"/>
    <property type="match status" value="1"/>
</dbReference>
<proteinExistence type="predicted"/>
<reference evidence="10 11" key="1">
    <citation type="submission" date="2019-02" db="EMBL/GenBank/DDBJ databases">
        <title>Deep-cultivation of Planctomycetes and their phenomic and genomic characterization uncovers novel biology.</title>
        <authorList>
            <person name="Wiegand S."/>
            <person name="Jogler M."/>
            <person name="Boedeker C."/>
            <person name="Pinto D."/>
            <person name="Vollmers J."/>
            <person name="Rivas-Marin E."/>
            <person name="Kohn T."/>
            <person name="Peeters S.H."/>
            <person name="Heuer A."/>
            <person name="Rast P."/>
            <person name="Oberbeckmann S."/>
            <person name="Bunk B."/>
            <person name="Jeske O."/>
            <person name="Meyerdierks A."/>
            <person name="Storesund J.E."/>
            <person name="Kallscheuer N."/>
            <person name="Luecker S."/>
            <person name="Lage O.M."/>
            <person name="Pohl T."/>
            <person name="Merkel B.J."/>
            <person name="Hornburger P."/>
            <person name="Mueller R.-W."/>
            <person name="Bruemmer F."/>
            <person name="Labrenz M."/>
            <person name="Spormann A.M."/>
            <person name="Op den Camp H."/>
            <person name="Overmann J."/>
            <person name="Amann R."/>
            <person name="Jetten M.S.M."/>
            <person name="Mascher T."/>
            <person name="Medema M.H."/>
            <person name="Devos D.P."/>
            <person name="Kaster A.-K."/>
            <person name="Ovreas L."/>
            <person name="Rohde M."/>
            <person name="Galperin M.Y."/>
            <person name="Jogler C."/>
        </authorList>
    </citation>
    <scope>NUCLEOTIDE SEQUENCE [LARGE SCALE GENOMIC DNA]</scope>
    <source>
        <strain evidence="10 11">TBK1r</strain>
    </source>
</reference>
<evidence type="ECO:0000256" key="3">
    <source>
        <dbReference type="ARBA" id="ARBA00022741"/>
    </source>
</evidence>